<dbReference type="AlphaFoldDB" id="A0AAD0MLA3"/>
<evidence type="ECO:0000313" key="2">
    <source>
        <dbReference type="Proteomes" id="UP000264960"/>
    </source>
</evidence>
<dbReference type="Proteomes" id="UP000264960">
    <property type="component" value="Chromosome"/>
</dbReference>
<dbReference type="RefSeq" id="WP_117730728.1">
    <property type="nucleotide sequence ID" value="NZ_CP027116.1"/>
</dbReference>
<dbReference type="EMBL" id="CP027116">
    <property type="protein sequence ID" value="AVM24299.1"/>
    <property type="molecule type" value="Genomic_DNA"/>
</dbReference>
<sequence>MGRKTNDLSKQVFIYSLDTSSFYNDRENLLHRKILKSYRYRDLLKTHNGDTKKNKKYIKNRIAKLKQELNKAFSEHESVRMLRADTLTDNKKIAMFDSVMTRTLGIKENNFSDDVIVVQVYHFQVFKSILDKGFIHNNELYVYFTSSAGQIRTKKACFIKKSTYDKYQNSLTCGLSLDDINSKGGMNINKWNAYLALSNSASSHWDIDISKTVVVDDLETEVMSEVDFINRDTYEITRKKMNIPIEHTDGCGIISPQLSKKSFMVRLPWVKGLLVPFDFHKFADKHNKSKITDIYGKVWDIKKDDIQIIFTKSQFKMWKYYKSWSEYQEKFVLYGCLGAKLNEEDPSVEGKLTYQMLQTLTDITYDELKSISEKTIKEIKAIGNDKDVMMKVMGATENRKFRSPMQDALLLYPQLLNDDYVKEIIKNKKKSLVKDAKSGKLQIENSKYTYLCPDLYAFCEKLFLGIEHPNGLLDGSDVYCALYDEGEIDVLRSPHLYREHGIRKNVRNELLDDWFITKGVYTSVHDPISKLLQFDNDGDKALIISDTFFVNITKKHVADIVPLYYEMGVANKQVINSENLYESLTNAYAVNIGEYSNNITKIWNSSSVNINVIKWLCAENNFAIDYAKTLFMPTRPDNVDKQIKNYIKDKVPFFFVHAKDKDISSVQPITESTVNKLDDIIPTDRINFKSVAGNFDYSFLLKNKRIKEDEELVNEYIKLDRNKKWLTNKEETKPNQKLYVYKLIREKLLEINSDEQYVVDVLVKHLYKKKSRYKATLWECFGETILNNIKRNLKTFKGCVKCGQIYKPTSNNSSFCSKCSVTIEKEKHRKRQKSYASRTRMTV</sequence>
<gene>
    <name evidence="1" type="ORF">C5695_10810</name>
</gene>
<organism evidence="1 2">
    <name type="scientific">Bacillus pumilus</name>
    <name type="common">Bacillus mesentericus</name>
    <dbReference type="NCBI Taxonomy" id="1408"/>
    <lineage>
        <taxon>Bacteria</taxon>
        <taxon>Bacillati</taxon>
        <taxon>Bacillota</taxon>
        <taxon>Bacilli</taxon>
        <taxon>Bacillales</taxon>
        <taxon>Bacillaceae</taxon>
        <taxon>Bacillus</taxon>
    </lineage>
</organism>
<proteinExistence type="predicted"/>
<reference evidence="1 2" key="1">
    <citation type="submission" date="2018-02" db="EMBL/GenBank/DDBJ databases">
        <title>The complete genome of two Bacillus pumilus strains from Cuatro Cienegas, Coahuila, Mexico.</title>
        <authorList>
            <person name="Zarza E."/>
            <person name="Alcaraz L.D."/>
            <person name="Aguilar-Salinas B."/>
            <person name="Islas A."/>
            <person name="Olmedo-Alvarez G."/>
        </authorList>
    </citation>
    <scope>NUCLEOTIDE SEQUENCE [LARGE SCALE GENOMIC DNA]</scope>
    <source>
        <strain evidence="1 2">145</strain>
    </source>
</reference>
<name>A0AAD0MLA3_BACPU</name>
<protein>
    <submittedName>
        <fullName evidence="1">Uncharacterized protein</fullName>
    </submittedName>
</protein>
<evidence type="ECO:0000313" key="1">
    <source>
        <dbReference type="EMBL" id="AVM24299.1"/>
    </source>
</evidence>
<accession>A0AAD0MLA3</accession>